<reference evidence="9 10" key="1">
    <citation type="submission" date="2019-03" db="EMBL/GenBank/DDBJ databases">
        <title>Paraburkholderia sp. 4M-K11, isolated from subtropical forest soil.</title>
        <authorList>
            <person name="Gao Z.-H."/>
            <person name="Qiu L.-H."/>
        </authorList>
    </citation>
    <scope>NUCLEOTIDE SEQUENCE [LARGE SCALE GENOMIC DNA]</scope>
    <source>
        <strain evidence="9 10">4M-K11</strain>
    </source>
</reference>
<organism evidence="9 10">
    <name type="scientific">Paraburkholderia silviterrae</name>
    <dbReference type="NCBI Taxonomy" id="2528715"/>
    <lineage>
        <taxon>Bacteria</taxon>
        <taxon>Pseudomonadati</taxon>
        <taxon>Pseudomonadota</taxon>
        <taxon>Betaproteobacteria</taxon>
        <taxon>Burkholderiales</taxon>
        <taxon>Burkholderiaceae</taxon>
        <taxon>Paraburkholderia</taxon>
    </lineage>
</organism>
<dbReference type="Gene3D" id="2.40.30.60">
    <property type="entry name" value="RimM"/>
    <property type="match status" value="1"/>
</dbReference>
<dbReference type="NCBIfam" id="TIGR02273">
    <property type="entry name" value="16S_RimM"/>
    <property type="match status" value="1"/>
</dbReference>
<evidence type="ECO:0000256" key="2">
    <source>
        <dbReference type="ARBA" id="ARBA00022517"/>
    </source>
</evidence>
<dbReference type="Pfam" id="PF01782">
    <property type="entry name" value="RimM"/>
    <property type="match status" value="1"/>
</dbReference>
<dbReference type="SUPFAM" id="SSF50447">
    <property type="entry name" value="Translation proteins"/>
    <property type="match status" value="1"/>
</dbReference>
<keyword evidence="3 5" id="KW-0698">rRNA processing</keyword>
<dbReference type="GO" id="GO:0042274">
    <property type="term" value="P:ribosomal small subunit biogenesis"/>
    <property type="evidence" value="ECO:0007669"/>
    <property type="project" value="UniProtKB-UniRule"/>
</dbReference>
<dbReference type="InterPro" id="IPR009000">
    <property type="entry name" value="Transl_B-barrel_sf"/>
</dbReference>
<dbReference type="PANTHER" id="PTHR33692:SF1">
    <property type="entry name" value="RIBOSOME MATURATION FACTOR RIMM"/>
    <property type="match status" value="1"/>
</dbReference>
<dbReference type="EMBL" id="SMRP01000003">
    <property type="protein sequence ID" value="TDG24815.1"/>
    <property type="molecule type" value="Genomic_DNA"/>
</dbReference>
<feature type="domain" description="RimM N-terminal" evidence="7">
    <location>
        <begin position="93"/>
        <end position="176"/>
    </location>
</feature>
<evidence type="ECO:0000256" key="4">
    <source>
        <dbReference type="ARBA" id="ARBA00023186"/>
    </source>
</evidence>
<dbReference type="Pfam" id="PF24986">
    <property type="entry name" value="PRC_RimM"/>
    <property type="match status" value="1"/>
</dbReference>
<dbReference type="InterPro" id="IPR036976">
    <property type="entry name" value="RimM_N_sf"/>
</dbReference>
<comment type="subcellular location">
    <subcellularLocation>
        <location evidence="5">Cytoplasm</location>
    </subcellularLocation>
</comment>
<dbReference type="Gene3D" id="2.30.30.240">
    <property type="entry name" value="PRC-barrel domain"/>
    <property type="match status" value="1"/>
</dbReference>
<evidence type="ECO:0000313" key="10">
    <source>
        <dbReference type="Proteomes" id="UP000295722"/>
    </source>
</evidence>
<evidence type="ECO:0000256" key="3">
    <source>
        <dbReference type="ARBA" id="ARBA00022552"/>
    </source>
</evidence>
<comment type="function">
    <text evidence="5">An accessory protein needed during the final step in the assembly of 30S ribosomal subunit, possibly for assembly of the head region. Essential for efficient processing of 16S rRNA. May be needed both before and after RbfA during the maturation of 16S rRNA. It has affinity for free ribosomal 30S subunits but not for 70S ribosomes.</text>
</comment>
<dbReference type="Proteomes" id="UP000295722">
    <property type="component" value="Unassembled WGS sequence"/>
</dbReference>
<evidence type="ECO:0000313" key="9">
    <source>
        <dbReference type="EMBL" id="TDG24815.1"/>
    </source>
</evidence>
<dbReference type="InterPro" id="IPR011961">
    <property type="entry name" value="RimM"/>
</dbReference>
<feature type="region of interest" description="Disordered" evidence="6">
    <location>
        <begin position="1"/>
        <end position="69"/>
    </location>
</feature>
<comment type="caution">
    <text evidence="9">The sequence shown here is derived from an EMBL/GenBank/DDBJ whole genome shotgun (WGS) entry which is preliminary data.</text>
</comment>
<evidence type="ECO:0000256" key="1">
    <source>
        <dbReference type="ARBA" id="ARBA00022490"/>
    </source>
</evidence>
<dbReference type="PANTHER" id="PTHR33692">
    <property type="entry name" value="RIBOSOME MATURATION FACTOR RIMM"/>
    <property type="match status" value="1"/>
</dbReference>
<sequence length="264" mass="27581">MPVHDDTKADRGAAAAAGDVPRKSPDAGGKSGAEASSGGGSRKAPSFGAFVRKPAERAQGRSSASASAPEAVGAAEGLRAETAESWPADAVEVGAVLDAYGLKGGLKIAPHAQGGRALIAAKRWWLLKGRERPERHCAVRVSAKVHGDSVVGQLGGVADRDAALRLRGARIYVSRADFPATEADEYYWVDLMGLHVANEAGVELGTVADLIDNGAQSVLRVEYPSTDKDGKPTTGERLIPFVGVFVKTVDLAAKRIVVDWEADY</sequence>
<dbReference type="OrthoDB" id="9783509at2"/>
<evidence type="ECO:0000256" key="6">
    <source>
        <dbReference type="SAM" id="MobiDB-lite"/>
    </source>
</evidence>
<dbReference type="RefSeq" id="WP_133194646.1">
    <property type="nucleotide sequence ID" value="NZ_JBHUCW010000006.1"/>
</dbReference>
<dbReference type="GO" id="GO:0005840">
    <property type="term" value="C:ribosome"/>
    <property type="evidence" value="ECO:0007669"/>
    <property type="project" value="InterPro"/>
</dbReference>
<evidence type="ECO:0000259" key="7">
    <source>
        <dbReference type="Pfam" id="PF01782"/>
    </source>
</evidence>
<comment type="subunit">
    <text evidence="5">Binds ribosomal protein uS19.</text>
</comment>
<dbReference type="AlphaFoldDB" id="A0A4R5MCW4"/>
<dbReference type="HAMAP" id="MF_00014">
    <property type="entry name" value="Ribosome_mat_RimM"/>
    <property type="match status" value="1"/>
</dbReference>
<comment type="domain">
    <text evidence="5">The PRC barrel domain binds ribosomal protein uS19.</text>
</comment>
<evidence type="ECO:0000259" key="8">
    <source>
        <dbReference type="Pfam" id="PF24986"/>
    </source>
</evidence>
<dbReference type="GO" id="GO:0006364">
    <property type="term" value="P:rRNA processing"/>
    <property type="evidence" value="ECO:0007669"/>
    <property type="project" value="UniProtKB-UniRule"/>
</dbReference>
<feature type="domain" description="Ribosome maturation factor RimM PRC barrel" evidence="8">
    <location>
        <begin position="188"/>
        <end position="262"/>
    </location>
</feature>
<feature type="compositionally biased region" description="Basic and acidic residues" evidence="6">
    <location>
        <begin position="1"/>
        <end position="11"/>
    </location>
</feature>
<accession>A0A4R5MCW4</accession>
<keyword evidence="2 5" id="KW-0690">Ribosome biogenesis</keyword>
<dbReference type="SUPFAM" id="SSF50346">
    <property type="entry name" value="PRC-barrel domain"/>
    <property type="match status" value="1"/>
</dbReference>
<dbReference type="InterPro" id="IPR011033">
    <property type="entry name" value="PRC_barrel-like_sf"/>
</dbReference>
<comment type="similarity">
    <text evidence="5">Belongs to the RimM family.</text>
</comment>
<evidence type="ECO:0000256" key="5">
    <source>
        <dbReference type="HAMAP-Rule" id="MF_00014"/>
    </source>
</evidence>
<name>A0A4R5MCW4_9BURK</name>
<gene>
    <name evidence="5 9" type="primary">rimM</name>
    <name evidence="9" type="ORF">EYW47_09775</name>
</gene>
<protein>
    <recommendedName>
        <fullName evidence="5">Ribosome maturation factor RimM</fullName>
    </recommendedName>
</protein>
<dbReference type="InterPro" id="IPR056792">
    <property type="entry name" value="PRC_RimM"/>
</dbReference>
<proteinExistence type="inferred from homology"/>
<keyword evidence="4 5" id="KW-0143">Chaperone</keyword>
<dbReference type="GO" id="GO:0043022">
    <property type="term" value="F:ribosome binding"/>
    <property type="evidence" value="ECO:0007669"/>
    <property type="project" value="InterPro"/>
</dbReference>
<dbReference type="GO" id="GO:0005737">
    <property type="term" value="C:cytoplasm"/>
    <property type="evidence" value="ECO:0007669"/>
    <property type="project" value="UniProtKB-SubCell"/>
</dbReference>
<keyword evidence="10" id="KW-1185">Reference proteome</keyword>
<keyword evidence="1 5" id="KW-0963">Cytoplasm</keyword>
<dbReference type="InterPro" id="IPR002676">
    <property type="entry name" value="RimM_N"/>
</dbReference>